<dbReference type="InterPro" id="IPR040107">
    <property type="entry name" value="Snu23"/>
</dbReference>
<evidence type="ECO:0000313" key="7">
    <source>
        <dbReference type="EMBL" id="KAF8822196.1"/>
    </source>
</evidence>
<evidence type="ECO:0000313" key="8">
    <source>
        <dbReference type="Proteomes" id="UP000823046"/>
    </source>
</evidence>
<evidence type="ECO:0000256" key="3">
    <source>
        <dbReference type="ARBA" id="ARBA00022833"/>
    </source>
</evidence>
<name>A0ABQ7JDY3_9APIC</name>
<feature type="region of interest" description="Disordered" evidence="5">
    <location>
        <begin position="201"/>
        <end position="227"/>
    </location>
</feature>
<sequence length="273" mass="31695">MAQQYNQGGDGGRTGRRVQTAENYAQESSKIPFERNDGPTERVDSYGRKMWDREFFNRRAIEKKKDDDDDELNLLPESHKEKVYPAAHLRKPLQSRHEIFNLEKELGKSKIVTAETPKMYQGGYWCEVCECLIKDSQAYLDHVNGKKHNRLLGMTMRVERVSVENVKKKLHQLYRKRQATTEAEDEMEVQHRLKALRERVEERHRKRKERKKRKNACGSITIDSKSSGNSLTDATLIIGEDKSDVNEPLDTKIDDEESKIRIAMGLPTEFSGQ</sequence>
<accession>A0ABQ7JDY3</accession>
<feature type="compositionally biased region" description="Basic residues" evidence="5">
    <location>
        <begin position="204"/>
        <end position="215"/>
    </location>
</feature>
<proteinExistence type="predicted"/>
<dbReference type="InterPro" id="IPR013087">
    <property type="entry name" value="Znf_C2H2_type"/>
</dbReference>
<organism evidence="7 8">
    <name type="scientific">Cardiosporidium cionae</name>
    <dbReference type="NCBI Taxonomy" id="476202"/>
    <lineage>
        <taxon>Eukaryota</taxon>
        <taxon>Sar</taxon>
        <taxon>Alveolata</taxon>
        <taxon>Apicomplexa</taxon>
        <taxon>Aconoidasida</taxon>
        <taxon>Nephromycida</taxon>
        <taxon>Cardiosporidium</taxon>
    </lineage>
</organism>
<dbReference type="InterPro" id="IPR036236">
    <property type="entry name" value="Znf_C2H2_sf"/>
</dbReference>
<keyword evidence="8" id="KW-1185">Reference proteome</keyword>
<reference evidence="7 8" key="1">
    <citation type="journal article" date="2020" name="bioRxiv">
        <title>Metabolic contributions of an alphaproteobacterial endosymbiont in the apicomplexan Cardiosporidium cionae.</title>
        <authorList>
            <person name="Hunter E.S."/>
            <person name="Paight C.J."/>
            <person name="Lane C.E."/>
        </authorList>
    </citation>
    <scope>NUCLEOTIDE SEQUENCE [LARGE SCALE GENOMIC DNA]</scope>
    <source>
        <strain evidence="7">ESH_2018</strain>
    </source>
</reference>
<dbReference type="EMBL" id="JADAQX010000074">
    <property type="protein sequence ID" value="KAF8822196.1"/>
    <property type="molecule type" value="Genomic_DNA"/>
</dbReference>
<dbReference type="PANTHER" id="PTHR45986:SF1">
    <property type="entry name" value="ZINC FINGER MATRIN-TYPE PROTEIN 2"/>
    <property type="match status" value="1"/>
</dbReference>
<keyword evidence="3" id="KW-0862">Zinc</keyword>
<feature type="domain" description="U1-type" evidence="6">
    <location>
        <begin position="121"/>
        <end position="155"/>
    </location>
</feature>
<dbReference type="Proteomes" id="UP000823046">
    <property type="component" value="Unassembled WGS sequence"/>
</dbReference>
<dbReference type="InterPro" id="IPR003604">
    <property type="entry name" value="Matrin/U1-like-C_Znf_C2H2"/>
</dbReference>
<gene>
    <name evidence="7" type="ORF">IE077_004184</name>
</gene>
<dbReference type="Gene3D" id="3.30.160.60">
    <property type="entry name" value="Classic Zinc Finger"/>
    <property type="match status" value="1"/>
</dbReference>
<evidence type="ECO:0000256" key="1">
    <source>
        <dbReference type="ARBA" id="ARBA00022723"/>
    </source>
</evidence>
<protein>
    <recommendedName>
        <fullName evidence="6">U1-type domain-containing protein</fullName>
    </recommendedName>
</protein>
<evidence type="ECO:0000256" key="2">
    <source>
        <dbReference type="ARBA" id="ARBA00022771"/>
    </source>
</evidence>
<comment type="caution">
    <text evidence="7">The sequence shown here is derived from an EMBL/GenBank/DDBJ whole genome shotgun (WGS) entry which is preliminary data.</text>
</comment>
<dbReference type="PANTHER" id="PTHR45986">
    <property type="entry name" value="ZINC FINGER MATRIN-TYPE PROTEIN 2"/>
    <property type="match status" value="1"/>
</dbReference>
<keyword evidence="2" id="KW-0863">Zinc-finger</keyword>
<dbReference type="Pfam" id="PF12874">
    <property type="entry name" value="zf-met"/>
    <property type="match status" value="1"/>
</dbReference>
<keyword evidence="1" id="KW-0479">Metal-binding</keyword>
<evidence type="ECO:0000256" key="4">
    <source>
        <dbReference type="ARBA" id="ARBA00023242"/>
    </source>
</evidence>
<feature type="compositionally biased region" description="Polar residues" evidence="5">
    <location>
        <begin position="20"/>
        <end position="29"/>
    </location>
</feature>
<dbReference type="SUPFAM" id="SSF57667">
    <property type="entry name" value="beta-beta-alpha zinc fingers"/>
    <property type="match status" value="1"/>
</dbReference>
<feature type="region of interest" description="Disordered" evidence="5">
    <location>
        <begin position="1"/>
        <end position="44"/>
    </location>
</feature>
<evidence type="ECO:0000256" key="5">
    <source>
        <dbReference type="SAM" id="MobiDB-lite"/>
    </source>
</evidence>
<dbReference type="SMART" id="SM00451">
    <property type="entry name" value="ZnF_U1"/>
    <property type="match status" value="1"/>
</dbReference>
<evidence type="ECO:0000259" key="6">
    <source>
        <dbReference type="SMART" id="SM00451"/>
    </source>
</evidence>
<feature type="compositionally biased region" description="Basic and acidic residues" evidence="5">
    <location>
        <begin position="32"/>
        <end position="44"/>
    </location>
</feature>
<keyword evidence="4" id="KW-0539">Nucleus</keyword>